<dbReference type="InterPro" id="IPR001123">
    <property type="entry name" value="LeuE-type"/>
</dbReference>
<evidence type="ECO:0000256" key="5">
    <source>
        <dbReference type="ARBA" id="ARBA00023136"/>
    </source>
</evidence>
<feature type="transmembrane region" description="Helical" evidence="7">
    <location>
        <begin position="41"/>
        <end position="63"/>
    </location>
</feature>
<feature type="transmembrane region" description="Helical" evidence="7">
    <location>
        <begin position="69"/>
        <end position="93"/>
    </location>
</feature>
<evidence type="ECO:0000256" key="3">
    <source>
        <dbReference type="ARBA" id="ARBA00022692"/>
    </source>
</evidence>
<accession>A0ABR8URW1</accession>
<keyword evidence="5 7" id="KW-0472">Membrane</keyword>
<dbReference type="EMBL" id="JACSQD010000002">
    <property type="protein sequence ID" value="MBD7994831.1"/>
    <property type="molecule type" value="Genomic_DNA"/>
</dbReference>
<feature type="transmembrane region" description="Helical" evidence="7">
    <location>
        <begin position="154"/>
        <end position="176"/>
    </location>
</feature>
<keyword evidence="2" id="KW-1003">Cell membrane</keyword>
<evidence type="ECO:0008006" key="10">
    <source>
        <dbReference type="Google" id="ProtNLM"/>
    </source>
</evidence>
<dbReference type="RefSeq" id="WP_191807193.1">
    <property type="nucleotide sequence ID" value="NZ_JACSQD010000002.1"/>
</dbReference>
<name>A0ABR8URW1_9MICC</name>
<protein>
    <recommendedName>
        <fullName evidence="10">Lysine transporter LysE</fullName>
    </recommendedName>
</protein>
<evidence type="ECO:0000256" key="6">
    <source>
        <dbReference type="SAM" id="MobiDB-lite"/>
    </source>
</evidence>
<keyword evidence="9" id="KW-1185">Reference proteome</keyword>
<proteinExistence type="predicted"/>
<evidence type="ECO:0000256" key="4">
    <source>
        <dbReference type="ARBA" id="ARBA00022989"/>
    </source>
</evidence>
<feature type="transmembrane region" description="Helical" evidence="7">
    <location>
        <begin position="6"/>
        <end position="29"/>
    </location>
</feature>
<feature type="region of interest" description="Disordered" evidence="6">
    <location>
        <begin position="211"/>
        <end position="232"/>
    </location>
</feature>
<evidence type="ECO:0000256" key="7">
    <source>
        <dbReference type="SAM" id="Phobius"/>
    </source>
</evidence>
<dbReference type="Pfam" id="PF01810">
    <property type="entry name" value="LysE"/>
    <property type="match status" value="1"/>
</dbReference>
<keyword evidence="4 7" id="KW-1133">Transmembrane helix</keyword>
<keyword evidence="3 7" id="KW-0812">Transmembrane</keyword>
<gene>
    <name evidence="8" type="ORF">H9639_05910</name>
</gene>
<dbReference type="Proteomes" id="UP000609874">
    <property type="component" value="Unassembled WGS sequence"/>
</dbReference>
<comment type="caution">
    <text evidence="8">The sequence shown here is derived from an EMBL/GenBank/DDBJ whole genome shotgun (WGS) entry which is preliminary data.</text>
</comment>
<evidence type="ECO:0000256" key="2">
    <source>
        <dbReference type="ARBA" id="ARBA00022475"/>
    </source>
</evidence>
<feature type="transmembrane region" description="Helical" evidence="7">
    <location>
        <begin position="118"/>
        <end position="142"/>
    </location>
</feature>
<comment type="subcellular location">
    <subcellularLocation>
        <location evidence="1">Cell membrane</location>
        <topology evidence="1">Multi-pass membrane protein</topology>
    </subcellularLocation>
</comment>
<evidence type="ECO:0000313" key="9">
    <source>
        <dbReference type="Proteomes" id="UP000609874"/>
    </source>
</evidence>
<organism evidence="8 9">
    <name type="scientific">Arthrobacter gallicola</name>
    <dbReference type="NCBI Taxonomy" id="2762225"/>
    <lineage>
        <taxon>Bacteria</taxon>
        <taxon>Bacillati</taxon>
        <taxon>Actinomycetota</taxon>
        <taxon>Actinomycetes</taxon>
        <taxon>Micrococcales</taxon>
        <taxon>Micrococcaceae</taxon>
        <taxon>Arthrobacter</taxon>
    </lineage>
</organism>
<reference evidence="8 9" key="1">
    <citation type="submission" date="2020-08" db="EMBL/GenBank/DDBJ databases">
        <title>A Genomic Blueprint of the Chicken Gut Microbiome.</title>
        <authorList>
            <person name="Gilroy R."/>
            <person name="Ravi A."/>
            <person name="Getino M."/>
            <person name="Pursley I."/>
            <person name="Horton D.L."/>
            <person name="Alikhan N.-F."/>
            <person name="Baker D."/>
            <person name="Gharbi K."/>
            <person name="Hall N."/>
            <person name="Watson M."/>
            <person name="Adriaenssens E.M."/>
            <person name="Foster-Nyarko E."/>
            <person name="Jarju S."/>
            <person name="Secka A."/>
            <person name="Antonio M."/>
            <person name="Oren A."/>
            <person name="Chaudhuri R."/>
            <person name="La Ragione R.M."/>
            <person name="Hildebrand F."/>
            <person name="Pallen M.J."/>
        </authorList>
    </citation>
    <scope>NUCLEOTIDE SEQUENCE [LARGE SCALE GENOMIC DNA]</scope>
    <source>
        <strain evidence="8 9">Sa2CUA1</strain>
    </source>
</reference>
<sequence length="232" mass="22684">MDVLTSLGAGILAGLGVAAPLGAIGILLLREGLTAGFRAGAPAAFAVAVVDAAYCALAVLAGAAAGPLLAAWGALPALAGGTALLLLGLTGVWRTWRAAARPVPGGTAAPPSSNRRRFLLFLTLTAVNPMTLLYFAALAAGLRDLLALPAGPAAFTAGVALGSAGWQLGLVFAGAFLRGRMTASVQRAVSLAGHAAVAVLGAAALSPRSHSLNPHSDSATGGSLPGVSPAWT</sequence>
<evidence type="ECO:0000256" key="1">
    <source>
        <dbReference type="ARBA" id="ARBA00004651"/>
    </source>
</evidence>
<feature type="compositionally biased region" description="Polar residues" evidence="6">
    <location>
        <begin position="211"/>
        <end position="221"/>
    </location>
</feature>
<evidence type="ECO:0000313" key="8">
    <source>
        <dbReference type="EMBL" id="MBD7994831.1"/>
    </source>
</evidence>